<dbReference type="PROSITE" id="PS51462">
    <property type="entry name" value="NUDIX"/>
    <property type="match status" value="1"/>
</dbReference>
<dbReference type="GO" id="GO:0016787">
    <property type="term" value="F:hydrolase activity"/>
    <property type="evidence" value="ECO:0007669"/>
    <property type="project" value="UniProtKB-KW"/>
</dbReference>
<dbReference type="InterPro" id="IPR051325">
    <property type="entry name" value="Nudix_hydrolase_domain"/>
</dbReference>
<sequence>MKDKKSNTLKRVAAAGGVVVDTLDKDSDPKVLLIHRRGVWDLPKGKLEEGESIEECAIREVSEEVGLKTDPTVVSPLIETYHEYERSNTRYGKTTHWYLMKLNSNNYEFVPQKEEGIEKVEWVPLEKAKGKVGYDNLREVLEEL</sequence>
<dbReference type="Pfam" id="PF00293">
    <property type="entry name" value="NUDIX"/>
    <property type="match status" value="1"/>
</dbReference>
<dbReference type="PRINTS" id="PR00502">
    <property type="entry name" value="NUDIXFAMILY"/>
</dbReference>
<evidence type="ECO:0000256" key="1">
    <source>
        <dbReference type="ARBA" id="ARBA00022801"/>
    </source>
</evidence>
<keyword evidence="1 2" id="KW-0378">Hydrolase</keyword>
<dbReference type="PROSITE" id="PS00893">
    <property type="entry name" value="NUDIX_BOX"/>
    <property type="match status" value="1"/>
</dbReference>
<comment type="similarity">
    <text evidence="2">Belongs to the Nudix hydrolase family.</text>
</comment>
<evidence type="ECO:0000313" key="4">
    <source>
        <dbReference type="EMBL" id="MCW9714244.1"/>
    </source>
</evidence>
<dbReference type="Proteomes" id="UP001207337">
    <property type="component" value="Unassembled WGS sequence"/>
</dbReference>
<comment type="caution">
    <text evidence="4">The sequence shown here is derived from an EMBL/GenBank/DDBJ whole genome shotgun (WGS) entry which is preliminary data.</text>
</comment>
<dbReference type="PANTHER" id="PTHR21340">
    <property type="entry name" value="DIADENOSINE 5,5-P1,P4-TETRAPHOSPHATE PYROPHOSPHOHYDROLASE MUTT"/>
    <property type="match status" value="1"/>
</dbReference>
<dbReference type="InterPro" id="IPR020476">
    <property type="entry name" value="Nudix_hydrolase"/>
</dbReference>
<evidence type="ECO:0000313" key="5">
    <source>
        <dbReference type="Proteomes" id="UP001207337"/>
    </source>
</evidence>
<accession>A0ABT3Q2A8</accession>
<keyword evidence="5" id="KW-1185">Reference proteome</keyword>
<dbReference type="InterPro" id="IPR015797">
    <property type="entry name" value="NUDIX_hydrolase-like_dom_sf"/>
</dbReference>
<dbReference type="InterPro" id="IPR020084">
    <property type="entry name" value="NUDIX_hydrolase_CS"/>
</dbReference>
<dbReference type="PANTHER" id="PTHR21340:SF0">
    <property type="entry name" value="BIS(5'-NUCLEOSYL)-TETRAPHOSPHATASE [ASYMMETRICAL]"/>
    <property type="match status" value="1"/>
</dbReference>
<evidence type="ECO:0000259" key="3">
    <source>
        <dbReference type="PROSITE" id="PS51462"/>
    </source>
</evidence>
<dbReference type="RefSeq" id="WP_265791388.1">
    <property type="nucleotide sequence ID" value="NZ_BAABRS010000004.1"/>
</dbReference>
<dbReference type="Gene3D" id="3.90.79.10">
    <property type="entry name" value="Nucleoside Triphosphate Pyrophosphohydrolase"/>
    <property type="match status" value="1"/>
</dbReference>
<name>A0ABT3Q2A8_9BACT</name>
<gene>
    <name evidence="4" type="ORF">LQ318_15140</name>
</gene>
<reference evidence="4 5" key="1">
    <citation type="submission" date="2021-11" db="EMBL/GenBank/DDBJ databases">
        <title>Aliifidinibius sp. nov., a new bacterium isolated from saline soil.</title>
        <authorList>
            <person name="Galisteo C."/>
            <person name="De La Haba R."/>
            <person name="Sanchez-Porro C."/>
            <person name="Ventosa A."/>
        </authorList>
    </citation>
    <scope>NUCLEOTIDE SEQUENCE [LARGE SCALE GENOMIC DNA]</scope>
    <source>
        <strain evidence="4 5">KACC 190600</strain>
    </source>
</reference>
<dbReference type="EMBL" id="JAJNDC010000004">
    <property type="protein sequence ID" value="MCW9714244.1"/>
    <property type="molecule type" value="Genomic_DNA"/>
</dbReference>
<evidence type="ECO:0000256" key="2">
    <source>
        <dbReference type="RuleBase" id="RU003476"/>
    </source>
</evidence>
<dbReference type="SUPFAM" id="SSF55811">
    <property type="entry name" value="Nudix"/>
    <property type="match status" value="1"/>
</dbReference>
<proteinExistence type="inferred from homology"/>
<protein>
    <submittedName>
        <fullName evidence="4">NUDIX hydrolase</fullName>
    </submittedName>
</protein>
<feature type="domain" description="Nudix hydrolase" evidence="3">
    <location>
        <begin position="10"/>
        <end position="144"/>
    </location>
</feature>
<dbReference type="InterPro" id="IPR000086">
    <property type="entry name" value="NUDIX_hydrolase_dom"/>
</dbReference>
<organism evidence="4 5">
    <name type="scientific">Fodinibius salicampi</name>
    <dbReference type="NCBI Taxonomy" id="1920655"/>
    <lineage>
        <taxon>Bacteria</taxon>
        <taxon>Pseudomonadati</taxon>
        <taxon>Balneolota</taxon>
        <taxon>Balneolia</taxon>
        <taxon>Balneolales</taxon>
        <taxon>Balneolaceae</taxon>
        <taxon>Fodinibius</taxon>
    </lineage>
</organism>
<dbReference type="CDD" id="cd03673">
    <property type="entry name" value="NUDIX_Ap6A_hydrolase"/>
    <property type="match status" value="1"/>
</dbReference>